<sequence>MLFASKIVLSLSLILFISSTCSRKSLITNPSEPGSPLVLKLNFAETCLLDLIQDVRLIVSSNGDTLADEYLELQNGAISDTIEVPAGEDWKFALQALDASNNIIYSGETTASVIAGETTKVQIDLYPEVRLLKLDPVYQQVDSDSFFNIDVKLYMIDDLFGISFRVEFDPAILLCTNVEPGDFLGPAESTIFFSKVDSLAGYVAVGYSRIQGTASTASESGRLATLFFKPRQEARESPDSVALTLNEQTLAFYDSNGARKDWRDSVYIHNAQVLIQ</sequence>
<dbReference type="SUPFAM" id="SSF49384">
    <property type="entry name" value="Carbohydrate-binding domain"/>
    <property type="match status" value="1"/>
</dbReference>
<dbReference type="Proteomes" id="UP000051124">
    <property type="component" value="Unassembled WGS sequence"/>
</dbReference>
<name>A0A0S7WFB0_UNCT6</name>
<proteinExistence type="predicted"/>
<dbReference type="Gene3D" id="2.60.40.680">
    <property type="match status" value="1"/>
</dbReference>
<evidence type="ECO:0000259" key="1">
    <source>
        <dbReference type="Pfam" id="PF00963"/>
    </source>
</evidence>
<protein>
    <recommendedName>
        <fullName evidence="1">Cohesin domain-containing protein</fullName>
    </recommendedName>
</protein>
<comment type="caution">
    <text evidence="2">The sequence shown here is derived from an EMBL/GenBank/DDBJ whole genome shotgun (WGS) entry which is preliminary data.</text>
</comment>
<dbReference type="CDD" id="cd08547">
    <property type="entry name" value="Type_II_cohesin"/>
    <property type="match status" value="1"/>
</dbReference>
<dbReference type="InterPro" id="IPR002102">
    <property type="entry name" value="Cohesin_dom"/>
</dbReference>
<dbReference type="EMBL" id="LIZT01000092">
    <property type="protein sequence ID" value="KPJ48845.1"/>
    <property type="molecule type" value="Genomic_DNA"/>
</dbReference>
<reference evidence="2 3" key="1">
    <citation type="journal article" date="2015" name="Microbiome">
        <title>Genomic resolution of linkages in carbon, nitrogen, and sulfur cycling among widespread estuary sediment bacteria.</title>
        <authorList>
            <person name="Baker B.J."/>
            <person name="Lazar C.S."/>
            <person name="Teske A.P."/>
            <person name="Dick G.J."/>
        </authorList>
    </citation>
    <scope>NUCLEOTIDE SEQUENCE [LARGE SCALE GENOMIC DNA]</scope>
    <source>
        <strain evidence="2">DG_26</strain>
    </source>
</reference>
<dbReference type="Pfam" id="PF00963">
    <property type="entry name" value="Cohesin"/>
    <property type="match status" value="1"/>
</dbReference>
<organism evidence="2 3">
    <name type="scientific">candidate division TA06 bacterium DG_26</name>
    <dbReference type="NCBI Taxonomy" id="1703771"/>
    <lineage>
        <taxon>Bacteria</taxon>
        <taxon>Bacteria division TA06</taxon>
    </lineage>
</organism>
<accession>A0A0S7WFB0</accession>
<gene>
    <name evidence="2" type="ORF">AMJ40_06775</name>
</gene>
<dbReference type="GO" id="GO:0000272">
    <property type="term" value="P:polysaccharide catabolic process"/>
    <property type="evidence" value="ECO:0007669"/>
    <property type="project" value="InterPro"/>
</dbReference>
<feature type="domain" description="Cohesin" evidence="1">
    <location>
        <begin position="144"/>
        <end position="256"/>
    </location>
</feature>
<dbReference type="InterPro" id="IPR008965">
    <property type="entry name" value="CBM2/CBM3_carb-bd_dom_sf"/>
</dbReference>
<dbReference type="GO" id="GO:0030246">
    <property type="term" value="F:carbohydrate binding"/>
    <property type="evidence" value="ECO:0007669"/>
    <property type="project" value="InterPro"/>
</dbReference>
<dbReference type="AlphaFoldDB" id="A0A0S7WFB0"/>
<evidence type="ECO:0000313" key="3">
    <source>
        <dbReference type="Proteomes" id="UP000051124"/>
    </source>
</evidence>
<evidence type="ECO:0000313" key="2">
    <source>
        <dbReference type="EMBL" id="KPJ48845.1"/>
    </source>
</evidence>